<reference evidence="1" key="1">
    <citation type="submission" date="2021-04" db="EMBL/GenBank/DDBJ databases">
        <authorList>
            <person name="Tunstrom K."/>
        </authorList>
    </citation>
    <scope>NUCLEOTIDE SEQUENCE</scope>
</reference>
<evidence type="ECO:0000313" key="1">
    <source>
        <dbReference type="EMBL" id="CAG4941925.1"/>
    </source>
</evidence>
<dbReference type="OrthoDB" id="7486222at2759"/>
<accession>A0A8S3W5Z9</accession>
<gene>
    <name evidence="1" type="ORF">PAPOLLO_LOCUS2356</name>
</gene>
<name>A0A8S3W5Z9_PARAO</name>
<sequence length="233" mass="26403">MSTISLSQNAEVRPAKRKNEDILVDPNTNVVIENAKKPKIELNAERKFKCIPAIVAMYHAILNIAFGEKNANETKSTNTNLVQKRKETSFKIHYLAKDYTLTNDTIHETWKGILTNLGLEYKDFQEGGEANWYGTMGPYLDMFSSYVLRYNELRLGHDTMPITKVDGVHKSFPVTKYRLSGAHDVLLEGSTFPPERRSSIIQSLGPMTAWICMIRSEGKYAAAVREQRPMCPA</sequence>
<dbReference type="AlphaFoldDB" id="A0A8S3W5Z9"/>
<proteinExistence type="predicted"/>
<dbReference type="Proteomes" id="UP000691718">
    <property type="component" value="Unassembled WGS sequence"/>
</dbReference>
<evidence type="ECO:0000313" key="2">
    <source>
        <dbReference type="Proteomes" id="UP000691718"/>
    </source>
</evidence>
<dbReference type="EMBL" id="CAJQZP010000160">
    <property type="protein sequence ID" value="CAG4941925.1"/>
    <property type="molecule type" value="Genomic_DNA"/>
</dbReference>
<protein>
    <submittedName>
        <fullName evidence="1">(apollo) hypothetical protein</fullName>
    </submittedName>
</protein>
<organism evidence="1 2">
    <name type="scientific">Parnassius apollo</name>
    <name type="common">Apollo butterfly</name>
    <name type="synonym">Papilio apollo</name>
    <dbReference type="NCBI Taxonomy" id="110799"/>
    <lineage>
        <taxon>Eukaryota</taxon>
        <taxon>Metazoa</taxon>
        <taxon>Ecdysozoa</taxon>
        <taxon>Arthropoda</taxon>
        <taxon>Hexapoda</taxon>
        <taxon>Insecta</taxon>
        <taxon>Pterygota</taxon>
        <taxon>Neoptera</taxon>
        <taxon>Endopterygota</taxon>
        <taxon>Lepidoptera</taxon>
        <taxon>Glossata</taxon>
        <taxon>Ditrysia</taxon>
        <taxon>Papilionoidea</taxon>
        <taxon>Papilionidae</taxon>
        <taxon>Parnassiinae</taxon>
        <taxon>Parnassini</taxon>
        <taxon>Parnassius</taxon>
        <taxon>Parnassius</taxon>
    </lineage>
</organism>
<comment type="caution">
    <text evidence="1">The sequence shown here is derived from an EMBL/GenBank/DDBJ whole genome shotgun (WGS) entry which is preliminary data.</text>
</comment>
<keyword evidence="2" id="KW-1185">Reference proteome</keyword>